<dbReference type="Proteomes" id="UP000218542">
    <property type="component" value="Unassembled WGS sequence"/>
</dbReference>
<dbReference type="AlphaFoldDB" id="A0A286TYZ9"/>
<evidence type="ECO:0000313" key="2">
    <source>
        <dbReference type="Proteomes" id="UP000218542"/>
    </source>
</evidence>
<protein>
    <recommendedName>
        <fullName evidence="3">Alpha/beta hydrolase</fullName>
    </recommendedName>
</protein>
<comment type="caution">
    <text evidence="1">The sequence shown here is derived from an EMBL/GenBank/DDBJ whole genome shotgun (WGS) entry which is preliminary data.</text>
</comment>
<dbReference type="PANTHER" id="PTHR37946">
    <property type="entry name" value="SLL1969 PROTEIN"/>
    <property type="match status" value="1"/>
</dbReference>
<dbReference type="PANTHER" id="PTHR37946:SF1">
    <property type="entry name" value="SLL1969 PROTEIN"/>
    <property type="match status" value="1"/>
</dbReference>
<keyword evidence="2" id="KW-1185">Reference proteome</keyword>
<evidence type="ECO:0008006" key="3">
    <source>
        <dbReference type="Google" id="ProtNLM"/>
    </source>
</evidence>
<accession>A0A286TYZ9</accession>
<dbReference type="EMBL" id="BAOS01000017">
    <property type="protein sequence ID" value="GAX61112.1"/>
    <property type="molecule type" value="Genomic_DNA"/>
</dbReference>
<reference evidence="2" key="1">
    <citation type="journal article" date="2017" name="Environ. Microbiol. Rep.">
        <title>Genetic Diversity of Marine Anaerobic Ammonium-Oxidizing Bacteria as Revealed by Genomic and Proteomic Analyses of 'Candidatus Scalindua japonica'.</title>
        <authorList>
            <person name="Oshiki M."/>
            <person name="Mizuto K."/>
            <person name="Kimura Z."/>
            <person name="Kindaichi T."/>
            <person name="Satoh H."/>
            <person name="Okabe S."/>
        </authorList>
    </citation>
    <scope>NUCLEOTIDE SEQUENCE [LARGE SCALE GENOMIC DNA]</scope>
    <source>
        <strain evidence="2">husup-a2</strain>
    </source>
</reference>
<sequence length="197" mass="22257">MKRLERSLVKANYIVWNNSYPSRSERIEKLAVEHIQKGLSFCNKAEAKTIHFVTHSLGGIMVRYYLQDHKIENLGKIVMLSPPNKGSEVADFLKDRYLYKLIMGPAGQQLGTGPDSLPGSMRTTDARIGIITGNKTLDPWFSPLIPGPDDGKVSVENAKLQEMSDFLVVESSHAFIMKNTLVINQVKYFLKHGFFER</sequence>
<dbReference type="InterPro" id="IPR029058">
    <property type="entry name" value="AB_hydrolase_fold"/>
</dbReference>
<dbReference type="SUPFAM" id="SSF53474">
    <property type="entry name" value="alpha/beta-Hydrolases"/>
    <property type="match status" value="1"/>
</dbReference>
<evidence type="ECO:0000313" key="1">
    <source>
        <dbReference type="EMBL" id="GAX61112.1"/>
    </source>
</evidence>
<dbReference type="Gene3D" id="3.40.50.1820">
    <property type="entry name" value="alpha/beta hydrolase"/>
    <property type="match status" value="1"/>
</dbReference>
<organism evidence="1 2">
    <name type="scientific">Candidatus Scalindua japonica</name>
    <dbReference type="NCBI Taxonomy" id="1284222"/>
    <lineage>
        <taxon>Bacteria</taxon>
        <taxon>Pseudomonadati</taxon>
        <taxon>Planctomycetota</taxon>
        <taxon>Candidatus Brocadiia</taxon>
        <taxon>Candidatus Brocadiales</taxon>
        <taxon>Candidatus Scalinduaceae</taxon>
        <taxon>Candidatus Scalindua</taxon>
    </lineage>
</organism>
<name>A0A286TYZ9_9BACT</name>
<gene>
    <name evidence="1" type="ORF">SCALIN_C17_0146</name>
</gene>
<proteinExistence type="predicted"/>